<dbReference type="InterPro" id="IPR050934">
    <property type="entry name" value="ITIH"/>
</dbReference>
<dbReference type="GO" id="GO:0004867">
    <property type="term" value="F:serine-type endopeptidase inhibitor activity"/>
    <property type="evidence" value="ECO:0007669"/>
    <property type="project" value="InterPro"/>
</dbReference>
<protein>
    <recommendedName>
        <fullName evidence="1">Inter-alpha-trypsin inhibitor heavy chain C-terminal domain-containing protein</fullName>
    </recommendedName>
</protein>
<accession>A0AAV7N6C5</accession>
<dbReference type="PANTHER" id="PTHR10338">
    <property type="entry name" value="INTER-ALPHA-TRYPSIN INHIBITOR HEAVY CHAIN FAMILY MEMBER"/>
    <property type="match status" value="1"/>
</dbReference>
<dbReference type="Pfam" id="PF06668">
    <property type="entry name" value="ITI_HC_C"/>
    <property type="match status" value="1"/>
</dbReference>
<proteinExistence type="predicted"/>
<feature type="domain" description="Inter-alpha-trypsin inhibitor heavy chain C-terminal" evidence="1">
    <location>
        <begin position="1"/>
        <end position="94"/>
    </location>
</feature>
<evidence type="ECO:0000313" key="2">
    <source>
        <dbReference type="EMBL" id="KAJ1110425.1"/>
    </source>
</evidence>
<evidence type="ECO:0000313" key="3">
    <source>
        <dbReference type="Proteomes" id="UP001066276"/>
    </source>
</evidence>
<keyword evidence="3" id="KW-1185">Reference proteome</keyword>
<dbReference type="EMBL" id="JANPWB010000013">
    <property type="protein sequence ID" value="KAJ1110425.1"/>
    <property type="molecule type" value="Genomic_DNA"/>
</dbReference>
<dbReference type="AlphaFoldDB" id="A0AAV7N6C5"/>
<reference evidence="2" key="1">
    <citation type="journal article" date="2022" name="bioRxiv">
        <title>Sequencing and chromosome-scale assembly of the giantPleurodeles waltlgenome.</title>
        <authorList>
            <person name="Brown T."/>
            <person name="Elewa A."/>
            <person name="Iarovenko S."/>
            <person name="Subramanian E."/>
            <person name="Araus A.J."/>
            <person name="Petzold A."/>
            <person name="Susuki M."/>
            <person name="Suzuki K.-i.T."/>
            <person name="Hayashi T."/>
            <person name="Toyoda A."/>
            <person name="Oliveira C."/>
            <person name="Osipova E."/>
            <person name="Leigh N.D."/>
            <person name="Simon A."/>
            <person name="Yun M.H."/>
        </authorList>
    </citation>
    <scope>NUCLEOTIDE SEQUENCE</scope>
    <source>
        <strain evidence="2">20211129_DDA</strain>
        <tissue evidence="2">Liver</tissue>
    </source>
</reference>
<organism evidence="2 3">
    <name type="scientific">Pleurodeles waltl</name>
    <name type="common">Iberian ribbed newt</name>
    <dbReference type="NCBI Taxonomy" id="8319"/>
    <lineage>
        <taxon>Eukaryota</taxon>
        <taxon>Metazoa</taxon>
        <taxon>Chordata</taxon>
        <taxon>Craniata</taxon>
        <taxon>Vertebrata</taxon>
        <taxon>Euteleostomi</taxon>
        <taxon>Amphibia</taxon>
        <taxon>Batrachia</taxon>
        <taxon>Caudata</taxon>
        <taxon>Salamandroidea</taxon>
        <taxon>Salamandridae</taxon>
        <taxon>Pleurodelinae</taxon>
        <taxon>Pleurodeles</taxon>
    </lineage>
</organism>
<gene>
    <name evidence="2" type="ORF">NDU88_007777</name>
</gene>
<feature type="non-terminal residue" evidence="2">
    <location>
        <position position="94"/>
    </location>
</feature>
<name>A0AAV7N6C5_PLEWA</name>
<dbReference type="PANTHER" id="PTHR10338:SF115">
    <property type="entry name" value="INTER-ALPHA-TRYPSIN INHIBITOR HEAVY CHAIN H3"/>
    <property type="match status" value="1"/>
</dbReference>
<sequence length="94" mass="10794">VTIVITKEKDVRLSTADGATFVILLHRVWKKHPVHQDFLGFYVEDSHMLSEKTHGLLGQFFHGVDFEVFDLHQTSNPLKPDATMIVKKHRLTVT</sequence>
<dbReference type="InterPro" id="IPR010600">
    <property type="entry name" value="ITI_HC_C"/>
</dbReference>
<feature type="non-terminal residue" evidence="2">
    <location>
        <position position="1"/>
    </location>
</feature>
<dbReference type="Proteomes" id="UP001066276">
    <property type="component" value="Chromosome 9"/>
</dbReference>
<evidence type="ECO:0000259" key="1">
    <source>
        <dbReference type="Pfam" id="PF06668"/>
    </source>
</evidence>
<comment type="caution">
    <text evidence="2">The sequence shown here is derived from an EMBL/GenBank/DDBJ whole genome shotgun (WGS) entry which is preliminary data.</text>
</comment>
<dbReference type="GO" id="GO:0030212">
    <property type="term" value="P:hyaluronan metabolic process"/>
    <property type="evidence" value="ECO:0007669"/>
    <property type="project" value="InterPro"/>
</dbReference>